<dbReference type="Proteomes" id="UP000032142">
    <property type="component" value="Unassembled WGS sequence"/>
</dbReference>
<comment type="caution">
    <text evidence="1">The sequence shown here is derived from an EMBL/GenBank/DDBJ whole genome shotgun (WGS) entry which is preliminary data.</text>
</comment>
<dbReference type="AlphaFoldDB" id="A0A0B0MWV0"/>
<reference evidence="2" key="1">
    <citation type="submission" date="2014-09" db="EMBL/GenBank/DDBJ databases">
        <authorList>
            <person name="Mudge J."/>
            <person name="Ramaraj T."/>
            <person name="Lindquist I.E."/>
            <person name="Bharti A.K."/>
            <person name="Sundararajan A."/>
            <person name="Cameron C.T."/>
            <person name="Woodward J.E."/>
            <person name="May G.D."/>
            <person name="Brubaker C."/>
            <person name="Broadhvest J."/>
            <person name="Wilkins T.A."/>
        </authorList>
    </citation>
    <scope>NUCLEOTIDE SEQUENCE</scope>
    <source>
        <strain evidence="2">cv. AKA8401</strain>
    </source>
</reference>
<evidence type="ECO:0000313" key="1">
    <source>
        <dbReference type="EMBL" id="KHG05240.1"/>
    </source>
</evidence>
<keyword evidence="2" id="KW-1185">Reference proteome</keyword>
<gene>
    <name evidence="1" type="ORF">F383_30378</name>
</gene>
<accession>A0A0B0MWV0</accession>
<evidence type="ECO:0000313" key="2">
    <source>
        <dbReference type="Proteomes" id="UP000032142"/>
    </source>
</evidence>
<name>A0A0B0MWV0_GOSAR</name>
<protein>
    <submittedName>
        <fullName evidence="1">Uncharacterized protein</fullName>
    </submittedName>
</protein>
<organism evidence="1 2">
    <name type="scientific">Gossypium arboreum</name>
    <name type="common">Tree cotton</name>
    <name type="synonym">Gossypium nanking</name>
    <dbReference type="NCBI Taxonomy" id="29729"/>
    <lineage>
        <taxon>Eukaryota</taxon>
        <taxon>Viridiplantae</taxon>
        <taxon>Streptophyta</taxon>
        <taxon>Embryophyta</taxon>
        <taxon>Tracheophyta</taxon>
        <taxon>Spermatophyta</taxon>
        <taxon>Magnoliopsida</taxon>
        <taxon>eudicotyledons</taxon>
        <taxon>Gunneridae</taxon>
        <taxon>Pentapetalae</taxon>
        <taxon>rosids</taxon>
        <taxon>malvids</taxon>
        <taxon>Malvales</taxon>
        <taxon>Malvaceae</taxon>
        <taxon>Malvoideae</taxon>
        <taxon>Gossypium</taxon>
    </lineage>
</organism>
<proteinExistence type="predicted"/>
<dbReference type="EMBL" id="JRRC01426362">
    <property type="protein sequence ID" value="KHG05240.1"/>
    <property type="molecule type" value="Genomic_DNA"/>
</dbReference>
<sequence>MGLSEVVTRSNQARTQRFQTYTYSASTYILSHYSF</sequence>